<dbReference type="PROSITE" id="PS00701">
    <property type="entry name" value="RIBOSOMAL_L16_2"/>
    <property type="match status" value="1"/>
</dbReference>
<evidence type="ECO:0000313" key="5">
    <source>
        <dbReference type="EMBL" id="KAK1921196.1"/>
    </source>
</evidence>
<reference evidence="5" key="1">
    <citation type="submission" date="2023-02" db="EMBL/GenBank/DDBJ databases">
        <title>Identification and recombinant expression of a fungal hydrolase from Papiliotrema laurentii that hydrolyzes apple cutin and clears colloidal polyester polyurethane.</title>
        <authorList>
            <consortium name="DOE Joint Genome Institute"/>
            <person name="Roman V.A."/>
            <person name="Bojanowski C."/>
            <person name="Crable B.R."/>
            <person name="Wagner D.N."/>
            <person name="Hung C.S."/>
            <person name="Nadeau L.J."/>
            <person name="Schratz L."/>
            <person name="Haridas S."/>
            <person name="Pangilinan J."/>
            <person name="Lipzen A."/>
            <person name="Na H."/>
            <person name="Yan M."/>
            <person name="Ng V."/>
            <person name="Grigoriev I.V."/>
            <person name="Spatafora J.W."/>
            <person name="Barlow D."/>
            <person name="Biffinger J."/>
            <person name="Kelley-Loughnane N."/>
            <person name="Varaljay V.A."/>
            <person name="Crookes-Goodson W.J."/>
        </authorList>
    </citation>
    <scope>NUCLEOTIDE SEQUENCE</scope>
    <source>
        <strain evidence="5">5307AH</strain>
    </source>
</reference>
<dbReference type="Gene3D" id="3.90.1170.10">
    <property type="entry name" value="Ribosomal protein L10e/L16"/>
    <property type="match status" value="1"/>
</dbReference>
<dbReference type="InterPro" id="IPR020798">
    <property type="entry name" value="Ribosomal_uL16_CS"/>
</dbReference>
<comment type="caution">
    <text evidence="5">The sequence shown here is derived from an EMBL/GenBank/DDBJ whole genome shotgun (WGS) entry which is preliminary data.</text>
</comment>
<dbReference type="GO" id="GO:0003735">
    <property type="term" value="F:structural constituent of ribosome"/>
    <property type="evidence" value="ECO:0007669"/>
    <property type="project" value="InterPro"/>
</dbReference>
<accession>A0AAD9CSP6</accession>
<dbReference type="InterPro" id="IPR047873">
    <property type="entry name" value="Ribosomal_uL16"/>
</dbReference>
<keyword evidence="2 4" id="KW-0689">Ribosomal protein</keyword>
<dbReference type="NCBIfam" id="TIGR01164">
    <property type="entry name" value="rplP_bact"/>
    <property type="match status" value="1"/>
</dbReference>
<evidence type="ECO:0000256" key="3">
    <source>
        <dbReference type="ARBA" id="ARBA00023274"/>
    </source>
</evidence>
<protein>
    <submittedName>
        <fullName evidence="5">Ribosomal protein L10e/L16</fullName>
    </submittedName>
</protein>
<keyword evidence="6" id="KW-1185">Reference proteome</keyword>
<dbReference type="Pfam" id="PF00252">
    <property type="entry name" value="Ribosomal_L16"/>
    <property type="match status" value="1"/>
</dbReference>
<dbReference type="Proteomes" id="UP001182556">
    <property type="component" value="Unassembled WGS sequence"/>
</dbReference>
<sequence>MFGSLRSPLSSLIASSSSSSFASTSRHAVRPILRRLPPTQPVQVRYRNLLAPRRWKYRKSRKGFPITAATGGSIKGTTVARGQFGLRLLEPARLSAAILTTCRDAIKKKIKAVKGAQVYLRVFPDVPVAVKGNEVRMGKGKGSFEFWAARVRQGKVVFEVGGGGIREEIAKAAFKLAQAKLPVKSEIITTASAPRLGNIVSHDLKHPVGAQPIPALLETMEKKIGRSKVLVKIGRRKVIRDRERRAEFGGLKVRAPLMQLQPEA</sequence>
<dbReference type="EMBL" id="JAODAN010000011">
    <property type="protein sequence ID" value="KAK1921196.1"/>
    <property type="molecule type" value="Genomic_DNA"/>
</dbReference>
<proteinExistence type="inferred from homology"/>
<comment type="similarity">
    <text evidence="1 4">Belongs to the universal ribosomal protein uL16 family.</text>
</comment>
<dbReference type="InterPro" id="IPR016180">
    <property type="entry name" value="Ribosomal_uL16_dom"/>
</dbReference>
<dbReference type="InterPro" id="IPR036920">
    <property type="entry name" value="Ribosomal_uL16_sf"/>
</dbReference>
<dbReference type="InterPro" id="IPR000114">
    <property type="entry name" value="Ribosomal_uL16_bact-type"/>
</dbReference>
<dbReference type="PANTHER" id="PTHR12220:SF13">
    <property type="entry name" value="LARGE RIBOSOMAL SUBUNIT PROTEIN UL16M"/>
    <property type="match status" value="1"/>
</dbReference>
<dbReference type="SUPFAM" id="SSF54686">
    <property type="entry name" value="Ribosomal protein L16p/L10e"/>
    <property type="match status" value="1"/>
</dbReference>
<name>A0AAD9CSP6_PAPLA</name>
<dbReference type="PANTHER" id="PTHR12220">
    <property type="entry name" value="50S/60S RIBOSOMAL PROTEIN L16"/>
    <property type="match status" value="1"/>
</dbReference>
<keyword evidence="3 4" id="KW-0687">Ribonucleoprotein</keyword>
<organism evidence="5 6">
    <name type="scientific">Papiliotrema laurentii</name>
    <name type="common">Cryptococcus laurentii</name>
    <dbReference type="NCBI Taxonomy" id="5418"/>
    <lineage>
        <taxon>Eukaryota</taxon>
        <taxon>Fungi</taxon>
        <taxon>Dikarya</taxon>
        <taxon>Basidiomycota</taxon>
        <taxon>Agaricomycotina</taxon>
        <taxon>Tremellomycetes</taxon>
        <taxon>Tremellales</taxon>
        <taxon>Rhynchogastremaceae</taxon>
        <taxon>Papiliotrema</taxon>
    </lineage>
</organism>
<evidence type="ECO:0000256" key="4">
    <source>
        <dbReference type="RuleBase" id="RU004413"/>
    </source>
</evidence>
<dbReference type="GO" id="GO:0019843">
    <property type="term" value="F:rRNA binding"/>
    <property type="evidence" value="ECO:0007669"/>
    <property type="project" value="InterPro"/>
</dbReference>
<evidence type="ECO:0000313" key="6">
    <source>
        <dbReference type="Proteomes" id="UP001182556"/>
    </source>
</evidence>
<dbReference type="GO" id="GO:0032543">
    <property type="term" value="P:mitochondrial translation"/>
    <property type="evidence" value="ECO:0007669"/>
    <property type="project" value="TreeGrafter"/>
</dbReference>
<gene>
    <name evidence="5" type="ORF">DB88DRAFT_443628</name>
</gene>
<dbReference type="CDD" id="cd01433">
    <property type="entry name" value="Ribosomal_L16_L10e"/>
    <property type="match status" value="1"/>
</dbReference>
<dbReference type="AlphaFoldDB" id="A0AAD9CSP6"/>
<dbReference type="PRINTS" id="PR00060">
    <property type="entry name" value="RIBOSOMALL16"/>
</dbReference>
<evidence type="ECO:0000256" key="2">
    <source>
        <dbReference type="ARBA" id="ARBA00022980"/>
    </source>
</evidence>
<dbReference type="GO" id="GO:0005762">
    <property type="term" value="C:mitochondrial large ribosomal subunit"/>
    <property type="evidence" value="ECO:0007669"/>
    <property type="project" value="TreeGrafter"/>
</dbReference>
<evidence type="ECO:0000256" key="1">
    <source>
        <dbReference type="ARBA" id="ARBA00008931"/>
    </source>
</evidence>